<organism evidence="5 6">
    <name type="scientific">Mycoplasma bradburyae</name>
    <dbReference type="NCBI Taxonomy" id="2963128"/>
    <lineage>
        <taxon>Bacteria</taxon>
        <taxon>Bacillati</taxon>
        <taxon>Mycoplasmatota</taxon>
        <taxon>Mollicutes</taxon>
        <taxon>Mycoplasmataceae</taxon>
        <taxon>Mycoplasma</taxon>
    </lineage>
</organism>
<accession>A0AAW6HMP9</accession>
<dbReference type="GO" id="GO:0003697">
    <property type="term" value="F:single-stranded DNA binding"/>
    <property type="evidence" value="ECO:0007669"/>
    <property type="project" value="InterPro"/>
</dbReference>
<dbReference type="InterPro" id="IPR012340">
    <property type="entry name" value="NA-bd_OB-fold"/>
</dbReference>
<reference evidence="5 7" key="1">
    <citation type="submission" date="2021-11" db="EMBL/GenBank/DDBJ databases">
        <title>Description of Mycoplasma bradburyaesp. nov.from sea birds: a tribute to a great mycoplasmologist.</title>
        <authorList>
            <person name="Ramirez A.S."/>
            <person name="Poveda C."/>
            <person name="Suarez-Perez A."/>
            <person name="Rosales R.S."/>
            <person name="Dijkman R."/>
            <person name="Feberwee A."/>
            <person name="Spergser J."/>
            <person name="Szostak M.P."/>
            <person name="Ressel L."/>
            <person name="Calabuig P."/>
            <person name="Catania S."/>
            <person name="Gobbo F."/>
            <person name="Timofte D."/>
            <person name="Poveda J.B."/>
        </authorList>
    </citation>
    <scope>NUCLEOTIDE SEQUENCE</scope>
    <source>
        <strain evidence="4 7">T158</strain>
        <strain evidence="5">T264</strain>
    </source>
</reference>
<dbReference type="Proteomes" id="UP001220940">
    <property type="component" value="Unassembled WGS sequence"/>
</dbReference>
<gene>
    <name evidence="4" type="ORF">LNO68_00095</name>
    <name evidence="5" type="ORF">LNO71_00095</name>
</gene>
<feature type="compositionally biased region" description="Acidic residues" evidence="3">
    <location>
        <begin position="197"/>
        <end position="208"/>
    </location>
</feature>
<dbReference type="PROSITE" id="PS50935">
    <property type="entry name" value="SSB"/>
    <property type="match status" value="1"/>
</dbReference>
<dbReference type="SUPFAM" id="SSF50249">
    <property type="entry name" value="Nucleic acid-binding proteins"/>
    <property type="match status" value="1"/>
</dbReference>
<evidence type="ECO:0000313" key="5">
    <source>
        <dbReference type="EMBL" id="MDC4183045.1"/>
    </source>
</evidence>
<dbReference type="Gene3D" id="2.40.50.140">
    <property type="entry name" value="Nucleic acid-binding proteins"/>
    <property type="match status" value="1"/>
</dbReference>
<dbReference type="Pfam" id="PF00436">
    <property type="entry name" value="SSB"/>
    <property type="match status" value="1"/>
</dbReference>
<keyword evidence="1 2" id="KW-0238">DNA-binding</keyword>
<keyword evidence="7" id="KW-1185">Reference proteome</keyword>
<dbReference type="AlphaFoldDB" id="A0AAW6HMP9"/>
<sequence length="221" mass="26121">MNKVILIGMLSEDPKAFEYKGLKGCELKIVVQQNDLQQNNYPRDPYIFQVNLWNKNLDYAMDFLRKNDLVSIEGYLKSEIQQSTNGKEYLRLSISTEKIRKIPLSFNKSGNRSLPNEYKFNRMDQTLYNSFNKSNYDSYSNDNNRFSNEDYFEPPATTEIKDYRESHDIEDIKKIEPQEFAKFKTPSNFNPKRNLIDDEDDNDSDSDDGFMSIDDWMNDKK</sequence>
<dbReference type="InterPro" id="IPR000424">
    <property type="entry name" value="Primosome_PriB/ssb"/>
</dbReference>
<comment type="caution">
    <text evidence="5">The sequence shown here is derived from an EMBL/GenBank/DDBJ whole genome shotgun (WGS) entry which is preliminary data.</text>
</comment>
<dbReference type="Proteomes" id="UP001216384">
    <property type="component" value="Unassembled WGS sequence"/>
</dbReference>
<protein>
    <submittedName>
        <fullName evidence="5">Single-stranded DNA-binding protein</fullName>
    </submittedName>
</protein>
<evidence type="ECO:0000256" key="1">
    <source>
        <dbReference type="ARBA" id="ARBA00023125"/>
    </source>
</evidence>
<evidence type="ECO:0000256" key="3">
    <source>
        <dbReference type="SAM" id="MobiDB-lite"/>
    </source>
</evidence>
<dbReference type="EMBL" id="JAJHZP010000001">
    <property type="protein sequence ID" value="MDC4183045.1"/>
    <property type="molecule type" value="Genomic_DNA"/>
</dbReference>
<evidence type="ECO:0000313" key="7">
    <source>
        <dbReference type="Proteomes" id="UP001220940"/>
    </source>
</evidence>
<proteinExistence type="predicted"/>
<dbReference type="CDD" id="cd04496">
    <property type="entry name" value="SSB_OBF"/>
    <property type="match status" value="1"/>
</dbReference>
<dbReference type="EMBL" id="JAJHZM010000001">
    <property type="protein sequence ID" value="MDC4181592.1"/>
    <property type="molecule type" value="Genomic_DNA"/>
</dbReference>
<feature type="region of interest" description="Disordered" evidence="3">
    <location>
        <begin position="180"/>
        <end position="221"/>
    </location>
</feature>
<evidence type="ECO:0000313" key="4">
    <source>
        <dbReference type="EMBL" id="MDC4181592.1"/>
    </source>
</evidence>
<dbReference type="RefSeq" id="WP_255034511.1">
    <property type="nucleotide sequence ID" value="NZ_CP101414.1"/>
</dbReference>
<name>A0AAW6HMP9_9MOLU</name>
<evidence type="ECO:0000313" key="6">
    <source>
        <dbReference type="Proteomes" id="UP001216384"/>
    </source>
</evidence>
<evidence type="ECO:0000256" key="2">
    <source>
        <dbReference type="PROSITE-ProRule" id="PRU00252"/>
    </source>
</evidence>